<evidence type="ECO:0000313" key="2">
    <source>
        <dbReference type="Proteomes" id="UP000292452"/>
    </source>
</evidence>
<proteinExistence type="predicted"/>
<accession>A0A4Q9HT41</accession>
<dbReference type="Proteomes" id="UP000292452">
    <property type="component" value="Unassembled WGS sequence"/>
</dbReference>
<dbReference type="SUPFAM" id="SSF47413">
    <property type="entry name" value="lambda repressor-like DNA-binding domains"/>
    <property type="match status" value="1"/>
</dbReference>
<dbReference type="InterPro" id="IPR010982">
    <property type="entry name" value="Lambda_DNA-bd_dom_sf"/>
</dbReference>
<dbReference type="AlphaFoldDB" id="A0A4Q9HT41"/>
<organism evidence="1 2">
    <name type="scientific">Streptomyces kasugaensis</name>
    <dbReference type="NCBI Taxonomy" id="1946"/>
    <lineage>
        <taxon>Bacteria</taxon>
        <taxon>Bacillati</taxon>
        <taxon>Actinomycetota</taxon>
        <taxon>Actinomycetes</taxon>
        <taxon>Kitasatosporales</taxon>
        <taxon>Streptomycetaceae</taxon>
        <taxon>Streptomyces</taxon>
    </lineage>
</organism>
<keyword evidence="2" id="KW-1185">Reference proteome</keyword>
<comment type="caution">
    <text evidence="1">The sequence shown here is derived from an EMBL/GenBank/DDBJ whole genome shotgun (WGS) entry which is preliminary data.</text>
</comment>
<gene>
    <name evidence="1" type="ORF">EYS09_18445</name>
</gene>
<dbReference type="EMBL" id="SIXH01000154">
    <property type="protein sequence ID" value="TBO58234.1"/>
    <property type="molecule type" value="Genomic_DNA"/>
</dbReference>
<sequence>MYDRTALVAAARDAGDRTPSDIARRMQVARTTAWRLWNGHTAPSAALAAAVEHHYGVSARQLIKPARVAA</sequence>
<protein>
    <submittedName>
        <fullName evidence="1">XRE family transcriptional regulator</fullName>
    </submittedName>
</protein>
<dbReference type="RefSeq" id="WP_131124071.1">
    <property type="nucleotide sequence ID" value="NZ_SIXH01000154.1"/>
</dbReference>
<evidence type="ECO:0000313" key="1">
    <source>
        <dbReference type="EMBL" id="TBO58234.1"/>
    </source>
</evidence>
<name>A0A4Q9HT41_STRKA</name>
<dbReference type="GO" id="GO:0003677">
    <property type="term" value="F:DNA binding"/>
    <property type="evidence" value="ECO:0007669"/>
    <property type="project" value="InterPro"/>
</dbReference>
<reference evidence="1 2" key="1">
    <citation type="submission" date="2019-02" db="EMBL/GenBank/DDBJ databases">
        <title>Draft Genome Sequence of Streptomyces sp. AM-2504, identified by 16S rRNA comparative analysis as a Streptomyces Kasugaensis strain.</title>
        <authorList>
            <person name="Napolioni V."/>
            <person name="Giuliodori A.M."/>
            <person name="Spurio R."/>
            <person name="Fabbretti A."/>
        </authorList>
    </citation>
    <scope>NUCLEOTIDE SEQUENCE [LARGE SCALE GENOMIC DNA]</scope>
    <source>
        <strain evidence="1 2">AM-2504</strain>
    </source>
</reference>